<evidence type="ECO:0000313" key="3">
    <source>
        <dbReference type="Proteomes" id="UP000249005"/>
    </source>
</evidence>
<accession>A0A2X4UVA3</accession>
<name>A0A2X4UVA3_9GAMM</name>
<dbReference type="NCBIfam" id="NF041635">
    <property type="entry name" value="STM3941_fam"/>
    <property type="match status" value="1"/>
</dbReference>
<protein>
    <submittedName>
        <fullName evidence="2">Uncharacterized protein</fullName>
    </submittedName>
</protein>
<dbReference type="OrthoDB" id="9997672at2"/>
<feature type="transmembrane region" description="Helical" evidence="1">
    <location>
        <begin position="20"/>
        <end position="38"/>
    </location>
</feature>
<evidence type="ECO:0000256" key="1">
    <source>
        <dbReference type="SAM" id="Phobius"/>
    </source>
</evidence>
<evidence type="ECO:0000313" key="2">
    <source>
        <dbReference type="EMBL" id="SQI36960.1"/>
    </source>
</evidence>
<dbReference type="EMBL" id="LS483470">
    <property type="protein sequence ID" value="SQI36960.1"/>
    <property type="molecule type" value="Genomic_DNA"/>
</dbReference>
<feature type="transmembrane region" description="Helical" evidence="1">
    <location>
        <begin position="44"/>
        <end position="63"/>
    </location>
</feature>
<organism evidence="2 3">
    <name type="scientific">Leminorella richardii</name>
    <dbReference type="NCBI Taxonomy" id="158841"/>
    <lineage>
        <taxon>Bacteria</taxon>
        <taxon>Pseudomonadati</taxon>
        <taxon>Pseudomonadota</taxon>
        <taxon>Gammaproteobacteria</taxon>
        <taxon>Enterobacterales</taxon>
        <taxon>Budviciaceae</taxon>
        <taxon>Leminorella</taxon>
    </lineage>
</organism>
<gene>
    <name evidence="2" type="ORF">NCTC12151_00946</name>
</gene>
<dbReference type="Proteomes" id="UP000249005">
    <property type="component" value="Chromosome 1"/>
</dbReference>
<keyword evidence="1" id="KW-0812">Transmembrane</keyword>
<reference evidence="2 3" key="1">
    <citation type="submission" date="2018-06" db="EMBL/GenBank/DDBJ databases">
        <authorList>
            <consortium name="Pathogen Informatics"/>
            <person name="Doyle S."/>
        </authorList>
    </citation>
    <scope>NUCLEOTIDE SEQUENCE [LARGE SCALE GENOMIC DNA]</scope>
    <source>
        <strain evidence="2 3">NCTC12151</strain>
    </source>
</reference>
<keyword evidence="3" id="KW-1185">Reference proteome</keyword>
<proteinExistence type="predicted"/>
<dbReference type="RefSeq" id="WP_111739523.1">
    <property type="nucleotide sequence ID" value="NZ_LR698987.1"/>
</dbReference>
<dbReference type="KEGG" id="lri:NCTC12151_00946"/>
<sequence>MDISAPVHIHTNRKIKMKTAVVLLIIAIVIALMALFLADRTDLKILLAICTAVMFFTSVIFFIQASSKTPWLTLTNDGVILYRTKLPPLDWSDVAYTEQQVVNNQPVLAIYINDVELYAQKIPSVKLREQFIALKKKNNNSRLLHIPLNEIDYDIEELQNIFEAFIIKHTKDNPSVIM</sequence>
<keyword evidence="1" id="KW-0472">Membrane</keyword>
<dbReference type="AlphaFoldDB" id="A0A2X4UVA3"/>
<keyword evidence="1" id="KW-1133">Transmembrane helix</keyword>
<dbReference type="InterPro" id="IPR048136">
    <property type="entry name" value="STM3941-like"/>
</dbReference>